<organism evidence="2 3">
    <name type="scientific">Terricaulis silvestris</name>
    <dbReference type="NCBI Taxonomy" id="2686094"/>
    <lineage>
        <taxon>Bacteria</taxon>
        <taxon>Pseudomonadati</taxon>
        <taxon>Pseudomonadota</taxon>
        <taxon>Alphaproteobacteria</taxon>
        <taxon>Caulobacterales</taxon>
        <taxon>Caulobacteraceae</taxon>
        <taxon>Terricaulis</taxon>
    </lineage>
</organism>
<sequence>MTEWVATQSCKQSAATHSDRFAATSPIKGEEK</sequence>
<gene>
    <name evidence="2" type="ORF">DSM104635_00799</name>
</gene>
<dbReference type="KEGG" id="tsv:DSM104635_00799"/>
<evidence type="ECO:0000313" key="2">
    <source>
        <dbReference type="EMBL" id="QGZ93983.1"/>
    </source>
</evidence>
<accession>A0A6I6MS66</accession>
<proteinExistence type="predicted"/>
<dbReference type="Proteomes" id="UP000431269">
    <property type="component" value="Chromosome"/>
</dbReference>
<name>A0A6I6MS66_9CAUL</name>
<feature type="region of interest" description="Disordered" evidence="1">
    <location>
        <begin position="1"/>
        <end position="32"/>
    </location>
</feature>
<keyword evidence="3" id="KW-1185">Reference proteome</keyword>
<reference evidence="3" key="1">
    <citation type="submission" date="2019-12" db="EMBL/GenBank/DDBJ databases">
        <title>Complete genome of Terracaulis silvestris 0127_4.</title>
        <authorList>
            <person name="Vieira S."/>
            <person name="Riedel T."/>
            <person name="Sproer C."/>
            <person name="Pascual J."/>
            <person name="Boedeker C."/>
            <person name="Overmann J."/>
        </authorList>
    </citation>
    <scope>NUCLEOTIDE SEQUENCE [LARGE SCALE GENOMIC DNA]</scope>
    <source>
        <strain evidence="3">0127_4</strain>
    </source>
</reference>
<evidence type="ECO:0000256" key="1">
    <source>
        <dbReference type="SAM" id="MobiDB-lite"/>
    </source>
</evidence>
<protein>
    <submittedName>
        <fullName evidence="2">Uncharacterized protein</fullName>
    </submittedName>
</protein>
<feature type="compositionally biased region" description="Polar residues" evidence="1">
    <location>
        <begin position="1"/>
        <end position="16"/>
    </location>
</feature>
<dbReference type="AlphaFoldDB" id="A0A6I6MS66"/>
<evidence type="ECO:0000313" key="3">
    <source>
        <dbReference type="Proteomes" id="UP000431269"/>
    </source>
</evidence>
<dbReference type="EMBL" id="CP047045">
    <property type="protein sequence ID" value="QGZ93983.1"/>
    <property type="molecule type" value="Genomic_DNA"/>
</dbReference>